<reference evidence="2 3" key="1">
    <citation type="submission" date="2016-10" db="EMBL/GenBank/DDBJ databases">
        <authorList>
            <person name="de Groot N.N."/>
        </authorList>
    </citation>
    <scope>NUCLEOTIDE SEQUENCE [LARGE SCALE GENOMIC DNA]</scope>
    <source>
        <strain evidence="2 3">KHGC13</strain>
    </source>
</reference>
<evidence type="ECO:0000313" key="2">
    <source>
        <dbReference type="EMBL" id="SFU56912.1"/>
    </source>
</evidence>
<dbReference type="Proteomes" id="UP000198817">
    <property type="component" value="Unassembled WGS sequence"/>
</dbReference>
<protein>
    <submittedName>
        <fullName evidence="2">Putative hydrolase</fullName>
    </submittedName>
</protein>
<dbReference type="InterPro" id="IPR016195">
    <property type="entry name" value="Pol/histidinol_Pase-like"/>
</dbReference>
<dbReference type="GO" id="GO:0042578">
    <property type="term" value="F:phosphoric ester hydrolase activity"/>
    <property type="evidence" value="ECO:0007669"/>
    <property type="project" value="TreeGrafter"/>
</dbReference>
<dbReference type="AlphaFoldDB" id="A0A1I7H8B7"/>
<dbReference type="EMBL" id="FPBT01000013">
    <property type="protein sequence ID" value="SFU56912.1"/>
    <property type="molecule type" value="Genomic_DNA"/>
</dbReference>
<dbReference type="InterPro" id="IPR003141">
    <property type="entry name" value="Pol/His_phosphatase_N"/>
</dbReference>
<gene>
    <name evidence="2" type="ORF">SAMN05216508_11333</name>
</gene>
<sequence>MEKDVYSEYRMTFDFHTHTIYSHGFPKPHGKGTVRQNVEEARRKGLREIAISDHGPGHLFYGIRRERISEQRQEIEALKREYPDIRIWQSVEANLKEGGNHLDVEPELARRFDFLLAGYHYGVANSHLSGNKFASYGLMPSGQKANLRRVMTEMYVNALYENDIRILTHPGDKGPVDMAEVARACGERGTWMEISTWHTHLTTEEIRTAMKVPEVRFVISSDAHTPERVGSYQGGILRALEAGLDPARIVNIECRENIDRRDR</sequence>
<dbReference type="STRING" id="155865.SAMN05216515_11433"/>
<dbReference type="RefSeq" id="WP_090471310.1">
    <property type="nucleotide sequence ID" value="NZ_FOWF01000014.1"/>
</dbReference>
<dbReference type="Pfam" id="PF02811">
    <property type="entry name" value="PHP"/>
    <property type="match status" value="1"/>
</dbReference>
<dbReference type="InterPro" id="IPR004013">
    <property type="entry name" value="PHP_dom"/>
</dbReference>
<organism evidence="2 3">
    <name type="scientific">Eubacterium pyruvativorans</name>
    <dbReference type="NCBI Taxonomy" id="155865"/>
    <lineage>
        <taxon>Bacteria</taxon>
        <taxon>Bacillati</taxon>
        <taxon>Bacillota</taxon>
        <taxon>Clostridia</taxon>
        <taxon>Eubacteriales</taxon>
        <taxon>Eubacteriaceae</taxon>
        <taxon>Eubacterium</taxon>
    </lineage>
</organism>
<keyword evidence="3" id="KW-1185">Reference proteome</keyword>
<proteinExistence type="predicted"/>
<dbReference type="SMART" id="SM00481">
    <property type="entry name" value="POLIIIAc"/>
    <property type="match status" value="1"/>
</dbReference>
<evidence type="ECO:0000313" key="3">
    <source>
        <dbReference type="Proteomes" id="UP000198817"/>
    </source>
</evidence>
<evidence type="ECO:0000259" key="1">
    <source>
        <dbReference type="SMART" id="SM00481"/>
    </source>
</evidence>
<dbReference type="SUPFAM" id="SSF89550">
    <property type="entry name" value="PHP domain-like"/>
    <property type="match status" value="1"/>
</dbReference>
<feature type="domain" description="Polymerase/histidinol phosphatase N-terminal" evidence="1">
    <location>
        <begin position="13"/>
        <end position="97"/>
    </location>
</feature>
<dbReference type="GO" id="GO:0008270">
    <property type="term" value="F:zinc ion binding"/>
    <property type="evidence" value="ECO:0007669"/>
    <property type="project" value="TreeGrafter"/>
</dbReference>
<dbReference type="PANTHER" id="PTHR36928">
    <property type="entry name" value="PHOSPHATASE YCDX-RELATED"/>
    <property type="match status" value="1"/>
</dbReference>
<dbReference type="InterPro" id="IPR050243">
    <property type="entry name" value="PHP_phosphatase"/>
</dbReference>
<dbReference type="GO" id="GO:0005829">
    <property type="term" value="C:cytosol"/>
    <property type="evidence" value="ECO:0007669"/>
    <property type="project" value="TreeGrafter"/>
</dbReference>
<accession>A0A1I7H8B7</accession>
<name>A0A1I7H8B7_9FIRM</name>
<dbReference type="Gene3D" id="3.20.20.140">
    <property type="entry name" value="Metal-dependent hydrolases"/>
    <property type="match status" value="1"/>
</dbReference>
<keyword evidence="2" id="KW-0378">Hydrolase</keyword>
<dbReference type="PANTHER" id="PTHR36928:SF1">
    <property type="entry name" value="PHOSPHATASE YCDX-RELATED"/>
    <property type="match status" value="1"/>
</dbReference>
<dbReference type="OrthoDB" id="9808747at2"/>